<evidence type="ECO:0000313" key="6">
    <source>
        <dbReference type="EMBL" id="TGG86044.1"/>
    </source>
</evidence>
<evidence type="ECO:0000313" key="7">
    <source>
        <dbReference type="Proteomes" id="UP000298111"/>
    </source>
</evidence>
<dbReference type="PANTHER" id="PTHR43095">
    <property type="entry name" value="SUGAR KINASE"/>
    <property type="match status" value="1"/>
</dbReference>
<dbReference type="EMBL" id="RCIY01000040">
    <property type="protein sequence ID" value="TGG86044.1"/>
    <property type="molecule type" value="Genomic_DNA"/>
</dbReference>
<dbReference type="RefSeq" id="WP_031175697.1">
    <property type="nucleotide sequence ID" value="NZ_BBQG01000022.1"/>
</dbReference>
<evidence type="ECO:0000256" key="2">
    <source>
        <dbReference type="ARBA" id="ARBA00022629"/>
    </source>
</evidence>
<dbReference type="Proteomes" id="UP000298111">
    <property type="component" value="Unassembled WGS sequence"/>
</dbReference>
<dbReference type="Pfam" id="PF02782">
    <property type="entry name" value="FGGY_C"/>
    <property type="match status" value="1"/>
</dbReference>
<dbReference type="GO" id="GO:0042732">
    <property type="term" value="P:D-xylose metabolic process"/>
    <property type="evidence" value="ECO:0007669"/>
    <property type="project" value="UniProtKB-KW"/>
</dbReference>
<keyword evidence="2" id="KW-0119">Carbohydrate metabolism</keyword>
<dbReference type="Pfam" id="PF00370">
    <property type="entry name" value="FGGY_N"/>
    <property type="match status" value="1"/>
</dbReference>
<dbReference type="AlphaFoldDB" id="A0A6C1C8F1"/>
<dbReference type="Gene3D" id="3.30.420.40">
    <property type="match status" value="2"/>
</dbReference>
<evidence type="ECO:0000256" key="1">
    <source>
        <dbReference type="ARBA" id="ARBA00009156"/>
    </source>
</evidence>
<protein>
    <submittedName>
        <fullName evidence="6">Sugar kinase</fullName>
    </submittedName>
</protein>
<dbReference type="InterPro" id="IPR043129">
    <property type="entry name" value="ATPase_NBD"/>
</dbReference>
<dbReference type="GO" id="GO:0016301">
    <property type="term" value="F:kinase activity"/>
    <property type="evidence" value="ECO:0007669"/>
    <property type="project" value="UniProtKB-KW"/>
</dbReference>
<dbReference type="InterPro" id="IPR018484">
    <property type="entry name" value="FGGY_N"/>
</dbReference>
<dbReference type="SUPFAM" id="SSF53067">
    <property type="entry name" value="Actin-like ATPase domain"/>
    <property type="match status" value="2"/>
</dbReference>
<dbReference type="PIRSF" id="PIRSF000538">
    <property type="entry name" value="GlpK"/>
    <property type="match status" value="1"/>
</dbReference>
<keyword evidence="4 5" id="KW-0418">Kinase</keyword>
<name>A0A6C1C8F1_9ACTN</name>
<dbReference type="PROSITE" id="PS00445">
    <property type="entry name" value="FGGY_KINASES_2"/>
    <property type="match status" value="1"/>
</dbReference>
<keyword evidence="2" id="KW-0859">Xylose metabolism</keyword>
<comment type="similarity">
    <text evidence="1 5">Belongs to the FGGY kinase family.</text>
</comment>
<evidence type="ECO:0000256" key="3">
    <source>
        <dbReference type="ARBA" id="ARBA00022679"/>
    </source>
</evidence>
<reference evidence="6 7" key="1">
    <citation type="submission" date="2018-10" db="EMBL/GenBank/DDBJ databases">
        <title>Isolation of pseudouridimycin from Streptomyces albus DSM 40763.</title>
        <authorList>
            <person name="Rosenqvist P."/>
            <person name="Metsae-Ketelae M."/>
            <person name="Virta P."/>
        </authorList>
    </citation>
    <scope>NUCLEOTIDE SEQUENCE [LARGE SCALE GENOMIC DNA]</scope>
    <source>
        <strain evidence="6 7">DSM 40763</strain>
    </source>
</reference>
<dbReference type="CDD" id="cd07804">
    <property type="entry name" value="ASKHA_NBD_FGGY_RrXK-like"/>
    <property type="match status" value="1"/>
</dbReference>
<comment type="caution">
    <text evidence="6">The sequence shown here is derived from an EMBL/GenBank/DDBJ whole genome shotgun (WGS) entry which is preliminary data.</text>
</comment>
<gene>
    <name evidence="6" type="ORF">D8771_06405</name>
</gene>
<dbReference type="InterPro" id="IPR000577">
    <property type="entry name" value="Carb_kinase_FGGY"/>
</dbReference>
<keyword evidence="3 5" id="KW-0808">Transferase</keyword>
<dbReference type="GeneID" id="75180012"/>
<dbReference type="InterPro" id="IPR018485">
    <property type="entry name" value="FGGY_C"/>
</dbReference>
<dbReference type="PANTHER" id="PTHR43095:SF5">
    <property type="entry name" value="XYLULOSE KINASE"/>
    <property type="match status" value="1"/>
</dbReference>
<dbReference type="InterPro" id="IPR050406">
    <property type="entry name" value="FGGY_Carb_Kinase"/>
</dbReference>
<sequence length="492" mass="51879">MSRNAVLGVDIGTSSSKGVLVATDGTVLRSAVREHTVDRPAPGHVEMDAGVWWDETVSLCRELTAGADADVLAVGVSGMGPCVLLTDADDTPLRPAVLYGVDTRAGAQISRLDAELGREEIRRRCGSLLSSQAAGAKIAWIADEEPGLFARARRLYMTSSWLVRKLTGAYVLDHHSASQATPLYDTHAQDWYTPWTELVAPGLPMPPLRWSGEAAGTVTAEAARLTGLPAGIPVITGTVDAWAEALSVGAHRPGDLMLMYGTTMFLVHTVPDLLTDPALWSTVGALPGTRSLAGGMATSGAVTGWLRDLFGDADYAGLTALAEDSGPGANGLLMLPYFAGERTPLMDPQARGVIAGLTLSHTRGDLYRAALEATAFAVRHNIETLERAGGDIRRIVAVGGGTRGGLWTRIVSDVTGRPQQLRTVSLGASYGAALLAARLVGDASADAWNPVAHTVTPDPAATARYEELYGLYRRLHPATADVVHALAARQER</sequence>
<organism evidence="6 7">
    <name type="scientific">Streptomyces albus</name>
    <dbReference type="NCBI Taxonomy" id="1888"/>
    <lineage>
        <taxon>Bacteria</taxon>
        <taxon>Bacillati</taxon>
        <taxon>Actinomycetota</taxon>
        <taxon>Actinomycetes</taxon>
        <taxon>Kitasatosporales</taxon>
        <taxon>Streptomycetaceae</taxon>
        <taxon>Streptomyces</taxon>
    </lineage>
</organism>
<evidence type="ECO:0000256" key="5">
    <source>
        <dbReference type="RuleBase" id="RU003733"/>
    </source>
</evidence>
<dbReference type="InterPro" id="IPR018483">
    <property type="entry name" value="Carb_kinase_FGGY_CS"/>
</dbReference>
<proteinExistence type="inferred from homology"/>
<evidence type="ECO:0000256" key="4">
    <source>
        <dbReference type="ARBA" id="ARBA00022777"/>
    </source>
</evidence>
<dbReference type="GO" id="GO:0016773">
    <property type="term" value="F:phosphotransferase activity, alcohol group as acceptor"/>
    <property type="evidence" value="ECO:0007669"/>
    <property type="project" value="InterPro"/>
</dbReference>
<accession>A0A6C1C8F1</accession>